<proteinExistence type="predicted"/>
<dbReference type="EMBL" id="FZOY01000007">
    <property type="protein sequence ID" value="SNT19211.1"/>
    <property type="molecule type" value="Genomic_DNA"/>
</dbReference>
<dbReference type="InterPro" id="IPR000182">
    <property type="entry name" value="GNAT_dom"/>
</dbReference>
<evidence type="ECO:0000256" key="2">
    <source>
        <dbReference type="ARBA" id="ARBA00023315"/>
    </source>
</evidence>
<keyword evidence="5" id="KW-1185">Reference proteome</keyword>
<evidence type="ECO:0000259" key="3">
    <source>
        <dbReference type="PROSITE" id="PS51186"/>
    </source>
</evidence>
<dbReference type="AlphaFoldDB" id="A0A239KM35"/>
<dbReference type="SUPFAM" id="SSF55729">
    <property type="entry name" value="Acyl-CoA N-acyltransferases (Nat)"/>
    <property type="match status" value="1"/>
</dbReference>
<dbReference type="GO" id="GO:0016747">
    <property type="term" value="F:acyltransferase activity, transferring groups other than amino-acyl groups"/>
    <property type="evidence" value="ECO:0007669"/>
    <property type="project" value="InterPro"/>
</dbReference>
<dbReference type="Gene3D" id="3.40.630.30">
    <property type="match status" value="1"/>
</dbReference>
<sequence>MIVRAAVPADAQAIVDIINPIVRETTISFSTEEKTAEEFATLIAGGRPVWVSEHEGRITGYATSFQFRNGPGYARTLEHSIALAPGGRGHGAGRALMAALESHAAANGAHSIFAGVSAENPAGVAFHAAIGFREVARLPRVGWKFGRWLDLVLMQKFLSDPEQAG</sequence>
<dbReference type="OrthoDB" id="5459937at2"/>
<dbReference type="PANTHER" id="PTHR43072">
    <property type="entry name" value="N-ACETYLTRANSFERASE"/>
    <property type="match status" value="1"/>
</dbReference>
<dbReference type="PANTHER" id="PTHR43072:SF23">
    <property type="entry name" value="UPF0039 PROTEIN C11D3.02C"/>
    <property type="match status" value="1"/>
</dbReference>
<keyword evidence="2" id="KW-0012">Acyltransferase</keyword>
<name>A0A239KM35_9RHOB</name>
<organism evidence="4 5">
    <name type="scientific">Tropicimonas sediminicola</name>
    <dbReference type="NCBI Taxonomy" id="1031541"/>
    <lineage>
        <taxon>Bacteria</taxon>
        <taxon>Pseudomonadati</taxon>
        <taxon>Pseudomonadota</taxon>
        <taxon>Alphaproteobacteria</taxon>
        <taxon>Rhodobacterales</taxon>
        <taxon>Roseobacteraceae</taxon>
        <taxon>Tropicimonas</taxon>
    </lineage>
</organism>
<gene>
    <name evidence="4" type="ORF">SAMN05421757_107218</name>
</gene>
<dbReference type="InterPro" id="IPR016181">
    <property type="entry name" value="Acyl_CoA_acyltransferase"/>
</dbReference>
<evidence type="ECO:0000256" key="1">
    <source>
        <dbReference type="ARBA" id="ARBA00022679"/>
    </source>
</evidence>
<dbReference type="Pfam" id="PF00583">
    <property type="entry name" value="Acetyltransf_1"/>
    <property type="match status" value="1"/>
</dbReference>
<evidence type="ECO:0000313" key="4">
    <source>
        <dbReference type="EMBL" id="SNT19211.1"/>
    </source>
</evidence>
<reference evidence="4 5" key="1">
    <citation type="submission" date="2017-06" db="EMBL/GenBank/DDBJ databases">
        <authorList>
            <person name="Kim H.J."/>
            <person name="Triplett B.A."/>
        </authorList>
    </citation>
    <scope>NUCLEOTIDE SEQUENCE [LARGE SCALE GENOMIC DNA]</scope>
    <source>
        <strain evidence="4 5">DSM 29339</strain>
    </source>
</reference>
<keyword evidence="1 4" id="KW-0808">Transferase</keyword>
<accession>A0A239KM35</accession>
<dbReference type="PROSITE" id="PS51186">
    <property type="entry name" value="GNAT"/>
    <property type="match status" value="1"/>
</dbReference>
<feature type="domain" description="N-acetyltransferase" evidence="3">
    <location>
        <begin position="1"/>
        <end position="159"/>
    </location>
</feature>
<evidence type="ECO:0000313" key="5">
    <source>
        <dbReference type="Proteomes" id="UP000198426"/>
    </source>
</evidence>
<protein>
    <submittedName>
        <fullName evidence="4">Phosphinothricin acetyltransferase</fullName>
    </submittedName>
</protein>
<dbReference type="Proteomes" id="UP000198426">
    <property type="component" value="Unassembled WGS sequence"/>
</dbReference>